<dbReference type="AlphaFoldDB" id="A0A543AFC7"/>
<dbReference type="EMBL" id="VFOU01000003">
    <property type="protein sequence ID" value="TQL71270.1"/>
    <property type="molecule type" value="Genomic_DNA"/>
</dbReference>
<comment type="caution">
    <text evidence="2">The sequence shown here is derived from an EMBL/GenBank/DDBJ whole genome shotgun (WGS) entry which is preliminary data.</text>
</comment>
<dbReference type="Proteomes" id="UP000319746">
    <property type="component" value="Unassembled WGS sequence"/>
</dbReference>
<evidence type="ECO:0000313" key="2">
    <source>
        <dbReference type="EMBL" id="TQL71270.1"/>
    </source>
</evidence>
<proteinExistence type="predicted"/>
<sequence>MKLRFTKANGIHRNPKNMGAKSMMNAWLYIVISSMVVLMA</sequence>
<name>A0A543AFC7_9MICC</name>
<keyword evidence="1" id="KW-0812">Transmembrane</keyword>
<gene>
    <name evidence="2" type="ORF">FB556_1743</name>
</gene>
<feature type="transmembrane region" description="Helical" evidence="1">
    <location>
        <begin position="20"/>
        <end position="39"/>
    </location>
</feature>
<accession>A0A543AFC7</accession>
<organism evidence="2 3">
    <name type="scientific">Enteractinococcus coprophilus</name>
    <dbReference type="NCBI Taxonomy" id="1027633"/>
    <lineage>
        <taxon>Bacteria</taxon>
        <taxon>Bacillati</taxon>
        <taxon>Actinomycetota</taxon>
        <taxon>Actinomycetes</taxon>
        <taxon>Micrococcales</taxon>
        <taxon>Micrococcaceae</taxon>
    </lineage>
</organism>
<keyword evidence="1" id="KW-1133">Transmembrane helix</keyword>
<reference evidence="2 3" key="1">
    <citation type="submission" date="2019-06" db="EMBL/GenBank/DDBJ databases">
        <title>Sequencing the genomes of 1000 actinobacteria strains.</title>
        <authorList>
            <person name="Klenk H.-P."/>
        </authorList>
    </citation>
    <scope>NUCLEOTIDE SEQUENCE [LARGE SCALE GENOMIC DNA]</scope>
    <source>
        <strain evidence="2 3">DSM 24083</strain>
    </source>
</reference>
<protein>
    <submittedName>
        <fullName evidence="2">Uncharacterized protein</fullName>
    </submittedName>
</protein>
<keyword evidence="3" id="KW-1185">Reference proteome</keyword>
<keyword evidence="1" id="KW-0472">Membrane</keyword>
<evidence type="ECO:0000256" key="1">
    <source>
        <dbReference type="SAM" id="Phobius"/>
    </source>
</evidence>
<evidence type="ECO:0000313" key="3">
    <source>
        <dbReference type="Proteomes" id="UP000319746"/>
    </source>
</evidence>